<keyword evidence="4" id="KW-0732">Signal</keyword>
<feature type="non-terminal residue" evidence="11">
    <location>
        <position position="300"/>
    </location>
</feature>
<dbReference type="OrthoDB" id="2125469at2759"/>
<evidence type="ECO:0000256" key="2">
    <source>
        <dbReference type="ARBA" id="ARBA00022669"/>
    </source>
</evidence>
<dbReference type="PANTHER" id="PTHR46471">
    <property type="entry name" value="CHITIN DEACETYLASE"/>
    <property type="match status" value="1"/>
</dbReference>
<dbReference type="STRING" id="196109.A0A136IK38"/>
<dbReference type="GO" id="GO:0008061">
    <property type="term" value="F:chitin binding"/>
    <property type="evidence" value="ECO:0007669"/>
    <property type="project" value="UniProtKB-UniRule"/>
</dbReference>
<dbReference type="InterPro" id="IPR036861">
    <property type="entry name" value="Endochitinase-like_sf"/>
</dbReference>
<feature type="disulfide bond" evidence="8">
    <location>
        <begin position="275"/>
        <end position="289"/>
    </location>
</feature>
<evidence type="ECO:0000256" key="5">
    <source>
        <dbReference type="ARBA" id="ARBA00022801"/>
    </source>
</evidence>
<dbReference type="CDD" id="cd11618">
    <property type="entry name" value="ChtBD1_1"/>
    <property type="match status" value="1"/>
</dbReference>
<accession>A0A136IK38</accession>
<evidence type="ECO:0000259" key="10">
    <source>
        <dbReference type="PROSITE" id="PS51677"/>
    </source>
</evidence>
<evidence type="ECO:0000256" key="6">
    <source>
        <dbReference type="ARBA" id="ARBA00023277"/>
    </source>
</evidence>
<dbReference type="InParanoid" id="A0A136IK38"/>
<keyword evidence="2 8" id="KW-0147">Chitin-binding</keyword>
<feature type="domain" description="NodB homology" evidence="10">
    <location>
        <begin position="17"/>
        <end position="201"/>
    </location>
</feature>
<proteinExistence type="predicted"/>
<dbReference type="PROSITE" id="PS50941">
    <property type="entry name" value="CHIT_BIND_I_2"/>
    <property type="match status" value="1"/>
</dbReference>
<dbReference type="CDD" id="cd10951">
    <property type="entry name" value="CE4_ClCDA_like"/>
    <property type="match status" value="1"/>
</dbReference>
<name>A0A136IK38_9PEZI</name>
<keyword evidence="12" id="KW-1185">Reference proteome</keyword>
<keyword evidence="5" id="KW-0378">Hydrolase</keyword>
<evidence type="ECO:0000256" key="8">
    <source>
        <dbReference type="PROSITE-ProRule" id="PRU00261"/>
    </source>
</evidence>
<dbReference type="Proteomes" id="UP000070501">
    <property type="component" value="Unassembled WGS sequence"/>
</dbReference>
<dbReference type="Pfam" id="PF01522">
    <property type="entry name" value="Polysacc_deac_1"/>
    <property type="match status" value="1"/>
</dbReference>
<evidence type="ECO:0000259" key="9">
    <source>
        <dbReference type="PROSITE" id="PS50941"/>
    </source>
</evidence>
<keyword evidence="7" id="KW-0170">Cobalt</keyword>
<dbReference type="InterPro" id="IPR001002">
    <property type="entry name" value="Chitin-bd_1"/>
</dbReference>
<feature type="non-terminal residue" evidence="11">
    <location>
        <position position="1"/>
    </location>
</feature>
<dbReference type="Pfam" id="PF00187">
    <property type="entry name" value="Chitin_bind_1"/>
    <property type="match status" value="1"/>
</dbReference>
<dbReference type="AlphaFoldDB" id="A0A136IK38"/>
<feature type="domain" description="Chitin-binding type-1" evidence="9">
    <location>
        <begin position="259"/>
        <end position="300"/>
    </location>
</feature>
<dbReference type="PROSITE" id="PS51677">
    <property type="entry name" value="NODB"/>
    <property type="match status" value="1"/>
</dbReference>
<dbReference type="GO" id="GO:0005975">
    <property type="term" value="P:carbohydrate metabolic process"/>
    <property type="evidence" value="ECO:0007669"/>
    <property type="project" value="InterPro"/>
</dbReference>
<keyword evidence="8" id="KW-1015">Disulfide bond</keyword>
<keyword evidence="6" id="KW-0119">Carbohydrate metabolism</keyword>
<reference evidence="12" key="1">
    <citation type="submission" date="2016-02" db="EMBL/GenBank/DDBJ databases">
        <title>Draft genome sequence of Microdochium bolleyi, a fungal endophyte of beachgrass.</title>
        <authorList>
            <consortium name="DOE Joint Genome Institute"/>
            <person name="David A.S."/>
            <person name="May G."/>
            <person name="Haridas S."/>
            <person name="Lim J."/>
            <person name="Wang M."/>
            <person name="Labutti K."/>
            <person name="Lipzen A."/>
            <person name="Barry K."/>
            <person name="Grigoriev I.V."/>
        </authorList>
    </citation>
    <scope>NUCLEOTIDE SEQUENCE [LARGE SCALE GENOMIC DNA]</scope>
    <source>
        <strain evidence="12">J235TASD1</strain>
    </source>
</reference>
<dbReference type="SUPFAM" id="SSF88713">
    <property type="entry name" value="Glycoside hydrolase/deacetylase"/>
    <property type="match status" value="1"/>
</dbReference>
<dbReference type="SUPFAM" id="SSF57016">
    <property type="entry name" value="Plant lectins/antimicrobial peptides"/>
    <property type="match status" value="1"/>
</dbReference>
<dbReference type="PANTHER" id="PTHR46471:SF9">
    <property type="entry name" value="CHITIN DEACETYLASE"/>
    <property type="match status" value="1"/>
</dbReference>
<sequence>GNVVPSGTVIVKCTVPGTIALTFDDGPSDYTIKALDLLKEAGMRATFFLNGDNYSKIENRVAEVNRMVAEGHQVGSHTWNHPFLSKLSDVEVRSQMYRLEEALYKIIGKIPTHMRPPYFDYNNNTLAALGSIGYKVINADIDTFDWQFNTKDNFQTAVTNFRNGVNSKGSITLMHDVHFGTIEYILPEVIKIVKESGLKAVPVGECLGESPAAWYRGPRPAGSTTIVPLPTTTAAPTSTASATATGSVRPQPTGVIGPGASCGGTEGYVCSVGNCCSQYNFCGDTSAHCGAGCQSAFGLC</sequence>
<protein>
    <recommendedName>
        <fullName evidence="13">Glycoside hydrolase/deacetylase</fullName>
    </recommendedName>
</protein>
<comment type="caution">
    <text evidence="8">Lacks conserved residue(s) required for the propagation of feature annotation.</text>
</comment>
<evidence type="ECO:0008006" key="13">
    <source>
        <dbReference type="Google" id="ProtNLM"/>
    </source>
</evidence>
<evidence type="ECO:0000256" key="3">
    <source>
        <dbReference type="ARBA" id="ARBA00022723"/>
    </source>
</evidence>
<dbReference type="EMBL" id="KQ964285">
    <property type="protein sequence ID" value="KXJ85342.1"/>
    <property type="molecule type" value="Genomic_DNA"/>
</dbReference>
<dbReference type="Gene3D" id="3.30.60.10">
    <property type="entry name" value="Endochitinase-like"/>
    <property type="match status" value="1"/>
</dbReference>
<evidence type="ECO:0000256" key="1">
    <source>
        <dbReference type="ARBA" id="ARBA00001941"/>
    </source>
</evidence>
<dbReference type="GO" id="GO:0016810">
    <property type="term" value="F:hydrolase activity, acting on carbon-nitrogen (but not peptide) bonds"/>
    <property type="evidence" value="ECO:0007669"/>
    <property type="project" value="InterPro"/>
</dbReference>
<dbReference type="Gene3D" id="3.20.20.370">
    <property type="entry name" value="Glycoside hydrolase/deacetylase"/>
    <property type="match status" value="1"/>
</dbReference>
<keyword evidence="3" id="KW-0479">Metal-binding</keyword>
<evidence type="ECO:0000256" key="4">
    <source>
        <dbReference type="ARBA" id="ARBA00022729"/>
    </source>
</evidence>
<dbReference type="InterPro" id="IPR002509">
    <property type="entry name" value="NODB_dom"/>
</dbReference>
<organism evidence="11 12">
    <name type="scientific">Microdochium bolleyi</name>
    <dbReference type="NCBI Taxonomy" id="196109"/>
    <lineage>
        <taxon>Eukaryota</taxon>
        <taxon>Fungi</taxon>
        <taxon>Dikarya</taxon>
        <taxon>Ascomycota</taxon>
        <taxon>Pezizomycotina</taxon>
        <taxon>Sordariomycetes</taxon>
        <taxon>Xylariomycetidae</taxon>
        <taxon>Xylariales</taxon>
        <taxon>Microdochiaceae</taxon>
        <taxon>Microdochium</taxon>
    </lineage>
</organism>
<dbReference type="GO" id="GO:0046872">
    <property type="term" value="F:metal ion binding"/>
    <property type="evidence" value="ECO:0007669"/>
    <property type="project" value="UniProtKB-KW"/>
</dbReference>
<dbReference type="FunCoup" id="A0A136IK38">
    <property type="interactions" value="43"/>
</dbReference>
<feature type="disulfide bond" evidence="8">
    <location>
        <begin position="270"/>
        <end position="282"/>
    </location>
</feature>
<evidence type="ECO:0000313" key="11">
    <source>
        <dbReference type="EMBL" id="KXJ85342.1"/>
    </source>
</evidence>
<dbReference type="InterPro" id="IPR011330">
    <property type="entry name" value="Glyco_hydro/deAcase_b/a-brl"/>
</dbReference>
<evidence type="ECO:0000313" key="12">
    <source>
        <dbReference type="Proteomes" id="UP000070501"/>
    </source>
</evidence>
<comment type="cofactor">
    <cofactor evidence="1">
        <name>Co(2+)</name>
        <dbReference type="ChEBI" id="CHEBI:48828"/>
    </cofactor>
</comment>
<evidence type="ECO:0000256" key="7">
    <source>
        <dbReference type="ARBA" id="ARBA00023285"/>
    </source>
</evidence>
<gene>
    <name evidence="11" type="ORF">Micbo1qcDRAFT_111182</name>
</gene>